<dbReference type="AlphaFoldDB" id="A0AAU9D2Y9"/>
<evidence type="ECO:0000313" key="2">
    <source>
        <dbReference type="Proteomes" id="UP001321804"/>
    </source>
</evidence>
<proteinExistence type="predicted"/>
<sequence length="99" mass="11578">MNEVIEFLRGLKKDHSINVNNNDTLFLHKIDALIKLAYFLDKSEGEIDIKDIHILPLSATGYSEYRVINDNESDNKLMWSEYGDGDLRLYDGDWLIRMK</sequence>
<name>A0AAU9D2Y9_9LACO</name>
<keyword evidence="2" id="KW-1185">Reference proteome</keyword>
<protein>
    <submittedName>
        <fullName evidence="1">Uncharacterized protein</fullName>
    </submittedName>
</protein>
<evidence type="ECO:0000313" key="1">
    <source>
        <dbReference type="EMBL" id="BDR55750.1"/>
    </source>
</evidence>
<organism evidence="1 2">
    <name type="scientific">Xylocopilactobacillus apis</name>
    <dbReference type="NCBI Taxonomy" id="2932183"/>
    <lineage>
        <taxon>Bacteria</taxon>
        <taxon>Bacillati</taxon>
        <taxon>Bacillota</taxon>
        <taxon>Bacilli</taxon>
        <taxon>Lactobacillales</taxon>
        <taxon>Lactobacillaceae</taxon>
        <taxon>Xylocopilactobacillus</taxon>
    </lineage>
</organism>
<dbReference type="RefSeq" id="WP_317697294.1">
    <property type="nucleotide sequence ID" value="NZ_AP026801.1"/>
</dbReference>
<dbReference type="EMBL" id="AP026801">
    <property type="protein sequence ID" value="BDR55750.1"/>
    <property type="molecule type" value="Genomic_DNA"/>
</dbReference>
<gene>
    <name evidence="1" type="ORF">KIMC2_03120</name>
</gene>
<accession>A0AAU9D2Y9</accession>
<reference evidence="1 2" key="1">
    <citation type="journal article" date="2023" name="Microbiol. Spectr.">
        <title>Symbiosis of Carpenter Bees with Uncharacterized Lactic Acid Bacteria Showing NAD Auxotrophy.</title>
        <authorList>
            <person name="Kawasaki S."/>
            <person name="Ozawa K."/>
            <person name="Mori T."/>
            <person name="Yamamoto A."/>
            <person name="Ito M."/>
            <person name="Ohkuma M."/>
            <person name="Sakamoto M."/>
            <person name="Matsutani M."/>
        </authorList>
    </citation>
    <scope>NUCLEOTIDE SEQUENCE [LARGE SCALE GENOMIC DNA]</scope>
    <source>
        <strain evidence="1 2">KimC2</strain>
    </source>
</reference>
<dbReference type="Proteomes" id="UP001321804">
    <property type="component" value="Chromosome"/>
</dbReference>
<dbReference type="KEGG" id="xak:KIMC2_03120"/>